<evidence type="ECO:0000259" key="3">
    <source>
        <dbReference type="Pfam" id="PF07859"/>
    </source>
</evidence>
<sequence>MESSAMASNQLEDIVAQIRQHSARLDENSSVLEMRQHFDSLYDALAVPDGVRFVEGDEVPGLWTTFPGARRNQAVLYLHGGGYVMHSPAQYRTLTAALALETQREVFAVDYRRAPEHPFPHGLHDALNAYKWLLTRLGEDPSIVIAGDSAGGGMAIALMMMCVHHGLPLPRGAFLISPWTDLSLSGDSIRSRAASDPVITLAGLQNFAHAYLQEHQDPRHPLASPLFGDLSGLPPLLIHVGGNEVLLDDATRIAANAANVGVETTLKVWPSMFHAWHMWHTQLPQAADAIRQAAVFIRECFSS</sequence>
<gene>
    <name evidence="4" type="ORF">CYJ10_27215</name>
</gene>
<comment type="similarity">
    <text evidence="1">Belongs to the 'GDXG' lipolytic enzyme family.</text>
</comment>
<feature type="domain" description="Alpha/beta hydrolase fold-3" evidence="3">
    <location>
        <begin position="75"/>
        <end position="278"/>
    </location>
</feature>
<dbReference type="Proteomes" id="UP000234341">
    <property type="component" value="Unassembled WGS sequence"/>
</dbReference>
<name>A0A2N5C5P7_9BURK</name>
<dbReference type="PANTHER" id="PTHR48081">
    <property type="entry name" value="AB HYDROLASE SUPERFAMILY PROTEIN C4A8.06C"/>
    <property type="match status" value="1"/>
</dbReference>
<dbReference type="InterPro" id="IPR029058">
    <property type="entry name" value="AB_hydrolase_fold"/>
</dbReference>
<dbReference type="OrthoDB" id="9794445at2"/>
<evidence type="ECO:0000256" key="1">
    <source>
        <dbReference type="ARBA" id="ARBA00010515"/>
    </source>
</evidence>
<evidence type="ECO:0000256" key="2">
    <source>
        <dbReference type="ARBA" id="ARBA00022801"/>
    </source>
</evidence>
<dbReference type="Pfam" id="PF07859">
    <property type="entry name" value="Abhydrolase_3"/>
    <property type="match status" value="1"/>
</dbReference>
<organism evidence="4 5">
    <name type="scientific">Cupriavidus pauculus</name>
    <dbReference type="NCBI Taxonomy" id="82633"/>
    <lineage>
        <taxon>Bacteria</taxon>
        <taxon>Pseudomonadati</taxon>
        <taxon>Pseudomonadota</taxon>
        <taxon>Betaproteobacteria</taxon>
        <taxon>Burkholderiales</taxon>
        <taxon>Burkholderiaceae</taxon>
        <taxon>Cupriavidus</taxon>
    </lineage>
</organism>
<evidence type="ECO:0000313" key="4">
    <source>
        <dbReference type="EMBL" id="PLP97518.1"/>
    </source>
</evidence>
<dbReference type="Gene3D" id="3.40.50.1820">
    <property type="entry name" value="alpha/beta hydrolase"/>
    <property type="match status" value="1"/>
</dbReference>
<evidence type="ECO:0000313" key="5">
    <source>
        <dbReference type="Proteomes" id="UP000234341"/>
    </source>
</evidence>
<dbReference type="PANTHER" id="PTHR48081:SF30">
    <property type="entry name" value="ACETYL-HYDROLASE LIPR-RELATED"/>
    <property type="match status" value="1"/>
</dbReference>
<protein>
    <submittedName>
        <fullName evidence="4">Alpha/beta hydrolase</fullName>
    </submittedName>
</protein>
<dbReference type="EMBL" id="PJRP01000017">
    <property type="protein sequence ID" value="PLP97518.1"/>
    <property type="molecule type" value="Genomic_DNA"/>
</dbReference>
<proteinExistence type="inferred from homology"/>
<dbReference type="InterPro" id="IPR013094">
    <property type="entry name" value="AB_hydrolase_3"/>
</dbReference>
<dbReference type="InterPro" id="IPR050300">
    <property type="entry name" value="GDXG_lipolytic_enzyme"/>
</dbReference>
<comment type="caution">
    <text evidence="4">The sequence shown here is derived from an EMBL/GenBank/DDBJ whole genome shotgun (WGS) entry which is preliminary data.</text>
</comment>
<reference evidence="4 5" key="1">
    <citation type="submission" date="2017-12" db="EMBL/GenBank/DDBJ databases">
        <title>Genome sequence of the active heterotrophic nitrifier-denitrifier, Cupriavidus pauculus UM1.</title>
        <authorList>
            <person name="Putonti C."/>
            <person name="Castignetti D."/>
        </authorList>
    </citation>
    <scope>NUCLEOTIDE SEQUENCE [LARGE SCALE GENOMIC DNA]</scope>
    <source>
        <strain evidence="4 5">UM1</strain>
    </source>
</reference>
<dbReference type="AlphaFoldDB" id="A0A2N5C5P7"/>
<keyword evidence="2 4" id="KW-0378">Hydrolase</keyword>
<dbReference type="SUPFAM" id="SSF53474">
    <property type="entry name" value="alpha/beta-Hydrolases"/>
    <property type="match status" value="1"/>
</dbReference>
<dbReference type="GO" id="GO:0004806">
    <property type="term" value="F:triacylglycerol lipase activity"/>
    <property type="evidence" value="ECO:0007669"/>
    <property type="project" value="TreeGrafter"/>
</dbReference>
<accession>A0A2N5C5P7</accession>